<organism evidence="2 3">
    <name type="scientific">Pandoraea iniqua</name>
    <dbReference type="NCBI Taxonomy" id="2508288"/>
    <lineage>
        <taxon>Bacteria</taxon>
        <taxon>Pseudomonadati</taxon>
        <taxon>Pseudomonadota</taxon>
        <taxon>Betaproteobacteria</taxon>
        <taxon>Burkholderiales</taxon>
        <taxon>Burkholderiaceae</taxon>
        <taxon>Pandoraea</taxon>
    </lineage>
</organism>
<keyword evidence="2" id="KW-0223">Dioxygenase</keyword>
<dbReference type="EMBL" id="CABPSI010000001">
    <property type="protein sequence ID" value="VVD78341.1"/>
    <property type="molecule type" value="Genomic_DNA"/>
</dbReference>
<keyword evidence="3" id="KW-1185">Reference proteome</keyword>
<dbReference type="InterPro" id="IPR029068">
    <property type="entry name" value="Glyas_Bleomycin-R_OHBP_Dase"/>
</dbReference>
<feature type="domain" description="VOC" evidence="1">
    <location>
        <begin position="156"/>
        <end position="272"/>
    </location>
</feature>
<proteinExistence type="predicted"/>
<dbReference type="InterPro" id="IPR050383">
    <property type="entry name" value="GlyoxalaseI/FosfomycinResist"/>
</dbReference>
<dbReference type="Pfam" id="PF00903">
    <property type="entry name" value="Glyoxalase"/>
    <property type="match status" value="2"/>
</dbReference>
<dbReference type="Gene3D" id="3.10.180.10">
    <property type="entry name" value="2,3-Dihydroxybiphenyl 1,2-Dioxygenase, domain 1"/>
    <property type="match status" value="2"/>
</dbReference>
<dbReference type="GO" id="GO:0018583">
    <property type="term" value="F:biphenyl-2,3-diol 1,2-dioxygenase activity"/>
    <property type="evidence" value="ECO:0007669"/>
    <property type="project" value="UniProtKB-EC"/>
</dbReference>
<dbReference type="InterPro" id="IPR037523">
    <property type="entry name" value="VOC_core"/>
</dbReference>
<accession>A0A5E4STD4</accession>
<keyword evidence="2" id="KW-0560">Oxidoreductase</keyword>
<dbReference type="PANTHER" id="PTHR21366">
    <property type="entry name" value="GLYOXALASE FAMILY PROTEIN"/>
    <property type="match status" value="1"/>
</dbReference>
<protein>
    <submittedName>
        <fullName evidence="2">Manganese-dependent 2,3-dihydroxybiphenyl 1,2-dioxygenase</fullName>
        <ecNumber evidence="2">1.13.11.39</ecNumber>
    </submittedName>
</protein>
<name>A0A5E4STD4_9BURK</name>
<gene>
    <name evidence="2" type="primary">bphC_2</name>
    <name evidence="2" type="ORF">PIN31115_00982</name>
</gene>
<dbReference type="EC" id="1.13.11.39" evidence="2"/>
<evidence type="ECO:0000313" key="3">
    <source>
        <dbReference type="Proteomes" id="UP000333828"/>
    </source>
</evidence>
<reference evidence="2 3" key="1">
    <citation type="submission" date="2019-08" db="EMBL/GenBank/DDBJ databases">
        <authorList>
            <person name="Peeters C."/>
        </authorList>
    </citation>
    <scope>NUCLEOTIDE SEQUENCE [LARGE SCALE GENOMIC DNA]</scope>
    <source>
        <strain evidence="2 3">LMG 31115</strain>
    </source>
</reference>
<dbReference type="PROSITE" id="PS51819">
    <property type="entry name" value="VOC"/>
    <property type="match status" value="2"/>
</dbReference>
<feature type="domain" description="VOC" evidence="1">
    <location>
        <begin position="8"/>
        <end position="118"/>
    </location>
</feature>
<dbReference type="InterPro" id="IPR004360">
    <property type="entry name" value="Glyas_Fos-R_dOase_dom"/>
</dbReference>
<dbReference type="SUPFAM" id="SSF54593">
    <property type="entry name" value="Glyoxalase/Bleomycin resistance protein/Dihydroxybiphenyl dioxygenase"/>
    <property type="match status" value="1"/>
</dbReference>
<dbReference type="AlphaFoldDB" id="A0A5E4STD4"/>
<evidence type="ECO:0000313" key="2">
    <source>
        <dbReference type="EMBL" id="VVD78341.1"/>
    </source>
</evidence>
<dbReference type="Proteomes" id="UP000333828">
    <property type="component" value="Unassembled WGS sequence"/>
</dbReference>
<sequence length="312" mass="35053">MDKVAVSGLNGFGMTVPDLESASKFYGTFGLDVTPSADGQALLCNCVGRSGDEIVLTRGDQKRLHHLSFRIEPDTVDAFIAQIEAHGLKVHTQPPGNWQRAGLWFEDPWGTWIHLLPAAAQALPRVAMPTYNFGGESRRVDVNLWQTLDKSRVPLRIGHLLIFTNEWERAERFYADVLGLRTTDRAAGKVAFMAAGVGVIDHHCFGLINSTHRGFQHASFQVPGFDDIGYGAWRMRDAGYGDGFGPGRHAIASNLFHYVRDPWGSWVEFYADMDKITSAWVCRDWNDLPYTWGPRWSPEFWGKDMNANLEPR</sequence>
<dbReference type="PANTHER" id="PTHR21366:SF14">
    <property type="entry name" value="GLYOXALASE DOMAIN-CONTAINING PROTEIN 5"/>
    <property type="match status" value="1"/>
</dbReference>
<evidence type="ECO:0000259" key="1">
    <source>
        <dbReference type="PROSITE" id="PS51819"/>
    </source>
</evidence>
<dbReference type="RefSeq" id="WP_150683085.1">
    <property type="nucleotide sequence ID" value="NZ_CABPSI010000001.1"/>
</dbReference>